<feature type="transmembrane region" description="Helical" evidence="1">
    <location>
        <begin position="104"/>
        <end position="124"/>
    </location>
</feature>
<keyword evidence="3" id="KW-1185">Reference proteome</keyword>
<name>A0A2P7QN26_9SPHN</name>
<evidence type="ECO:0008006" key="4">
    <source>
        <dbReference type="Google" id="ProtNLM"/>
    </source>
</evidence>
<reference evidence="2 3" key="1">
    <citation type="submission" date="2018-03" db="EMBL/GenBank/DDBJ databases">
        <title>The draft genome of Sphingosinicella sp. GL-C-18.</title>
        <authorList>
            <person name="Liu L."/>
            <person name="Li L."/>
            <person name="Liang L."/>
            <person name="Zhang X."/>
            <person name="Wang T."/>
        </authorList>
    </citation>
    <scope>NUCLEOTIDE SEQUENCE [LARGE SCALE GENOMIC DNA]</scope>
    <source>
        <strain evidence="2 3">GL-C-18</strain>
    </source>
</reference>
<feature type="transmembrane region" description="Helical" evidence="1">
    <location>
        <begin position="130"/>
        <end position="150"/>
    </location>
</feature>
<dbReference type="AlphaFoldDB" id="A0A2P7QN26"/>
<evidence type="ECO:0000313" key="2">
    <source>
        <dbReference type="EMBL" id="PSJ39357.1"/>
    </source>
</evidence>
<organism evidence="2 3">
    <name type="scientific">Allosphingosinicella deserti</name>
    <dbReference type="NCBI Taxonomy" id="2116704"/>
    <lineage>
        <taxon>Bacteria</taxon>
        <taxon>Pseudomonadati</taxon>
        <taxon>Pseudomonadota</taxon>
        <taxon>Alphaproteobacteria</taxon>
        <taxon>Sphingomonadales</taxon>
        <taxon>Sphingomonadaceae</taxon>
        <taxon>Allosphingosinicella</taxon>
    </lineage>
</organism>
<evidence type="ECO:0000256" key="1">
    <source>
        <dbReference type="SAM" id="Phobius"/>
    </source>
</evidence>
<keyword evidence="1" id="KW-0472">Membrane</keyword>
<keyword evidence="1" id="KW-0812">Transmembrane</keyword>
<feature type="transmembrane region" description="Helical" evidence="1">
    <location>
        <begin position="62"/>
        <end position="83"/>
    </location>
</feature>
<sequence length="249" mass="25842">MMASLAHQQKIDIGRVIQGGVSAVGANAPMYLLAALVLAGVPTFLVQYFFVTGIQSFNTTTIVLMVVSVFVTLFGTYLLQAAMVRSSILVLSGRDADIGGSLGVALRLVLPMIGLAIVTTFGVALGMMLLIVPGIMLYVAWAVAVPVLIEEKRGVFGSLGRSAELTKGSRWAIFGLLVVYVIVASVIGGVFGAFGPTNPFEASFAFALVNALSSTVTSLIAAAMLASLYVELRTAKEGATSDGLAAIFA</sequence>
<proteinExistence type="predicted"/>
<accession>A0A2P7QN26</accession>
<feature type="transmembrane region" description="Helical" evidence="1">
    <location>
        <begin position="30"/>
        <end position="50"/>
    </location>
</feature>
<dbReference type="Proteomes" id="UP000241167">
    <property type="component" value="Unassembled WGS sequence"/>
</dbReference>
<evidence type="ECO:0000313" key="3">
    <source>
        <dbReference type="Proteomes" id="UP000241167"/>
    </source>
</evidence>
<feature type="transmembrane region" description="Helical" evidence="1">
    <location>
        <begin position="206"/>
        <end position="230"/>
    </location>
</feature>
<protein>
    <recommendedName>
        <fullName evidence="4">Glycerophosphoryl diester phosphodiesterase membrane domain-containing protein</fullName>
    </recommendedName>
</protein>
<comment type="caution">
    <text evidence="2">The sequence shown here is derived from an EMBL/GenBank/DDBJ whole genome shotgun (WGS) entry which is preliminary data.</text>
</comment>
<dbReference type="EMBL" id="PXYI01000004">
    <property type="protein sequence ID" value="PSJ39357.1"/>
    <property type="molecule type" value="Genomic_DNA"/>
</dbReference>
<gene>
    <name evidence="2" type="ORF">C7I55_12080</name>
</gene>
<feature type="transmembrane region" description="Helical" evidence="1">
    <location>
        <begin position="171"/>
        <end position="194"/>
    </location>
</feature>
<keyword evidence="1" id="KW-1133">Transmembrane helix</keyword>